<accession>A0A6J4N2U9</accession>
<name>A0A6J4N2U9_9ACTN</name>
<reference evidence="1" key="1">
    <citation type="submission" date="2020-02" db="EMBL/GenBank/DDBJ databases">
        <authorList>
            <person name="Meier V. D."/>
        </authorList>
    </citation>
    <scope>NUCLEOTIDE SEQUENCE</scope>
    <source>
        <strain evidence="1">AVDCRST_MAG60</strain>
    </source>
</reference>
<proteinExistence type="predicted"/>
<sequence length="43" mass="4404">CGRISCRVDMTQMVSTQAGGPGRAARARAATVWASADADSTGY</sequence>
<dbReference type="EMBL" id="CADCUN010000057">
    <property type="protein sequence ID" value="CAA9376364.1"/>
    <property type="molecule type" value="Genomic_DNA"/>
</dbReference>
<feature type="non-terminal residue" evidence="1">
    <location>
        <position position="43"/>
    </location>
</feature>
<dbReference type="AlphaFoldDB" id="A0A6J4N2U9"/>
<evidence type="ECO:0000313" key="1">
    <source>
        <dbReference type="EMBL" id="CAA9376364.1"/>
    </source>
</evidence>
<protein>
    <submittedName>
        <fullName evidence="1">Uncharacterized protein</fullName>
    </submittedName>
</protein>
<organism evidence="1">
    <name type="scientific">uncultured Nocardioides sp</name>
    <dbReference type="NCBI Taxonomy" id="198441"/>
    <lineage>
        <taxon>Bacteria</taxon>
        <taxon>Bacillati</taxon>
        <taxon>Actinomycetota</taxon>
        <taxon>Actinomycetes</taxon>
        <taxon>Propionibacteriales</taxon>
        <taxon>Nocardioidaceae</taxon>
        <taxon>Nocardioides</taxon>
        <taxon>environmental samples</taxon>
    </lineage>
</organism>
<gene>
    <name evidence="1" type="ORF">AVDCRST_MAG60-538</name>
</gene>
<feature type="non-terminal residue" evidence="1">
    <location>
        <position position="1"/>
    </location>
</feature>